<dbReference type="FunCoup" id="A0A7I4EYP2">
    <property type="interactions" value="1196"/>
</dbReference>
<keyword evidence="3" id="KW-0618">Plastoquinone</keyword>
<protein>
    <submittedName>
        <fullName evidence="8">Uncharacterized protein</fullName>
    </submittedName>
</protein>
<reference evidence="8" key="3">
    <citation type="submission" date="2020-12" db="UniProtKB">
        <authorList>
            <consortium name="EnsemblPlants"/>
        </authorList>
    </citation>
    <scope>IDENTIFICATION</scope>
</reference>
<keyword evidence="9" id="KW-1185">Reference proteome</keyword>
<dbReference type="AlphaFoldDB" id="A0A7I4EYP2"/>
<dbReference type="PANTHER" id="PTHR35515:SF1">
    <property type="entry name" value="NAD(P)H-QUINONE OXIDOREDUCTASE SUBUNIT N, CHLOROPLASTIC"/>
    <property type="match status" value="1"/>
</dbReference>
<evidence type="ECO:0000256" key="4">
    <source>
        <dbReference type="ARBA" id="ARBA00022967"/>
    </source>
</evidence>
<dbReference type="EnsemblPlants" id="Pp3c10_12660V3.2">
    <property type="protein sequence ID" value="Pp3c10_12660V3.2"/>
    <property type="gene ID" value="Pp3c10_12660"/>
</dbReference>
<dbReference type="InParanoid" id="A0A7I4EYP2"/>
<evidence type="ECO:0000256" key="2">
    <source>
        <dbReference type="ARBA" id="ARBA00022857"/>
    </source>
</evidence>
<evidence type="ECO:0000256" key="5">
    <source>
        <dbReference type="ARBA" id="ARBA00023027"/>
    </source>
</evidence>
<dbReference type="Pfam" id="PF11909">
    <property type="entry name" value="NdhN"/>
    <property type="match status" value="1"/>
</dbReference>
<dbReference type="GO" id="GO:0048038">
    <property type="term" value="F:quinone binding"/>
    <property type="evidence" value="ECO:0007669"/>
    <property type="project" value="UniProtKB-KW"/>
</dbReference>
<name>A0A7I4EYP2_PHYPA</name>
<feature type="compositionally biased region" description="Polar residues" evidence="7">
    <location>
        <begin position="23"/>
        <end position="37"/>
    </location>
</feature>
<accession>A0A7I4EYP2</accession>
<dbReference type="InterPro" id="IPR020874">
    <property type="entry name" value="NAD(P)H-quinone_OxRdtase_su_N"/>
</dbReference>
<keyword evidence="6" id="KW-0472">Membrane</keyword>
<dbReference type="GO" id="GO:0016655">
    <property type="term" value="F:oxidoreductase activity, acting on NAD(P)H, quinone or similar compound as acceptor"/>
    <property type="evidence" value="ECO:0007669"/>
    <property type="project" value="InterPro"/>
</dbReference>
<keyword evidence="4" id="KW-1278">Translocase</keyword>
<dbReference type="Gramene" id="Pp3c10_12660V3.2">
    <property type="protein sequence ID" value="Pp3c10_12660V3.2"/>
    <property type="gene ID" value="Pp3c10_12660"/>
</dbReference>
<keyword evidence="2" id="KW-0521">NADP</keyword>
<feature type="region of interest" description="Disordered" evidence="7">
    <location>
        <begin position="23"/>
        <end position="58"/>
    </location>
</feature>
<dbReference type="PANTHER" id="PTHR35515">
    <property type="entry name" value="NAD(P)H-QUINONE OXIDOREDUCTASE SUBUNIT N, CHLOROPLASTIC"/>
    <property type="match status" value="1"/>
</dbReference>
<evidence type="ECO:0000256" key="6">
    <source>
        <dbReference type="ARBA" id="ARBA00023136"/>
    </source>
</evidence>
<dbReference type="EMBL" id="ABEU02000010">
    <property type="status" value="NOT_ANNOTATED_CDS"/>
    <property type="molecule type" value="Genomic_DNA"/>
</dbReference>
<evidence type="ECO:0000256" key="1">
    <source>
        <dbReference type="ARBA" id="ARBA00022719"/>
    </source>
</evidence>
<evidence type="ECO:0000256" key="3">
    <source>
        <dbReference type="ARBA" id="ARBA00022957"/>
    </source>
</evidence>
<dbReference type="GO" id="GO:0016020">
    <property type="term" value="C:membrane"/>
    <property type="evidence" value="ECO:0007669"/>
    <property type="project" value="InterPro"/>
</dbReference>
<keyword evidence="1" id="KW-0874">Quinone</keyword>
<reference evidence="8 9" key="1">
    <citation type="journal article" date="2008" name="Science">
        <title>The Physcomitrella genome reveals evolutionary insights into the conquest of land by plants.</title>
        <authorList>
            <person name="Rensing S."/>
            <person name="Lang D."/>
            <person name="Zimmer A."/>
            <person name="Terry A."/>
            <person name="Salamov A."/>
            <person name="Shapiro H."/>
            <person name="Nishiyama T."/>
            <person name="Perroud P.-F."/>
            <person name="Lindquist E."/>
            <person name="Kamisugi Y."/>
            <person name="Tanahashi T."/>
            <person name="Sakakibara K."/>
            <person name="Fujita T."/>
            <person name="Oishi K."/>
            <person name="Shin-I T."/>
            <person name="Kuroki Y."/>
            <person name="Toyoda A."/>
            <person name="Suzuki Y."/>
            <person name="Hashimoto A."/>
            <person name="Yamaguchi K."/>
            <person name="Sugano A."/>
            <person name="Kohara Y."/>
            <person name="Fujiyama A."/>
            <person name="Anterola A."/>
            <person name="Aoki S."/>
            <person name="Ashton N."/>
            <person name="Barbazuk W.B."/>
            <person name="Barker E."/>
            <person name="Bennetzen J."/>
            <person name="Bezanilla M."/>
            <person name="Blankenship R."/>
            <person name="Cho S.H."/>
            <person name="Dutcher S."/>
            <person name="Estelle M."/>
            <person name="Fawcett J.A."/>
            <person name="Gundlach H."/>
            <person name="Hanada K."/>
            <person name="Heyl A."/>
            <person name="Hicks K.A."/>
            <person name="Hugh J."/>
            <person name="Lohr M."/>
            <person name="Mayer K."/>
            <person name="Melkozernov A."/>
            <person name="Murata T."/>
            <person name="Nelson D."/>
            <person name="Pils B."/>
            <person name="Prigge M."/>
            <person name="Reiss B."/>
            <person name="Renner T."/>
            <person name="Rombauts S."/>
            <person name="Rushton P."/>
            <person name="Sanderfoot A."/>
            <person name="Schween G."/>
            <person name="Shiu S.-H."/>
            <person name="Stueber K."/>
            <person name="Theodoulou F.L."/>
            <person name="Tu H."/>
            <person name="Van de Peer Y."/>
            <person name="Verrier P.J."/>
            <person name="Waters E."/>
            <person name="Wood A."/>
            <person name="Yang L."/>
            <person name="Cove D."/>
            <person name="Cuming A."/>
            <person name="Hasebe M."/>
            <person name="Lucas S."/>
            <person name="Mishler D.B."/>
            <person name="Reski R."/>
            <person name="Grigoriev I."/>
            <person name="Quatrano R.S."/>
            <person name="Boore J.L."/>
        </authorList>
    </citation>
    <scope>NUCLEOTIDE SEQUENCE [LARGE SCALE GENOMIC DNA]</scope>
    <source>
        <strain evidence="8 9">cv. Gransden 2004</strain>
    </source>
</reference>
<evidence type="ECO:0000313" key="8">
    <source>
        <dbReference type="EnsemblPlants" id="Pp3c10_12660V3.2"/>
    </source>
</evidence>
<feature type="compositionally biased region" description="Low complexity" evidence="7">
    <location>
        <begin position="38"/>
        <end position="55"/>
    </location>
</feature>
<evidence type="ECO:0000313" key="9">
    <source>
        <dbReference type="Proteomes" id="UP000006727"/>
    </source>
</evidence>
<sequence>METSVGARSSMATMQGGLVVLSSQTDGQSTATRLAQVSSAPHASFSSSKSQSRASLRPRAGRLLRNASSWSESAPSRRPLDVVCSGLVEDVEKYGSIDVYAPAEVKVQTRYEGRHCTRLKGEEYHFMNISARGLGDPEAYLTKVHGVRPPHLGKQAIARWYFPPEIDYRLSLLPKNCKELVRWVVEAKVLSKSELQFLALLPAIRPNVKVIAECGTW</sequence>
<organism evidence="8 9">
    <name type="scientific">Physcomitrium patens</name>
    <name type="common">Spreading-leaved earth moss</name>
    <name type="synonym">Physcomitrella patens</name>
    <dbReference type="NCBI Taxonomy" id="3218"/>
    <lineage>
        <taxon>Eukaryota</taxon>
        <taxon>Viridiplantae</taxon>
        <taxon>Streptophyta</taxon>
        <taxon>Embryophyta</taxon>
        <taxon>Bryophyta</taxon>
        <taxon>Bryophytina</taxon>
        <taxon>Bryopsida</taxon>
        <taxon>Funariidae</taxon>
        <taxon>Funariales</taxon>
        <taxon>Funariaceae</taxon>
        <taxon>Physcomitrium</taxon>
    </lineage>
</organism>
<keyword evidence="5" id="KW-0520">NAD</keyword>
<dbReference type="Proteomes" id="UP000006727">
    <property type="component" value="Chromosome 10"/>
</dbReference>
<reference evidence="8 9" key="2">
    <citation type="journal article" date="2018" name="Plant J.">
        <title>The Physcomitrella patens chromosome-scale assembly reveals moss genome structure and evolution.</title>
        <authorList>
            <person name="Lang D."/>
            <person name="Ullrich K.K."/>
            <person name="Murat F."/>
            <person name="Fuchs J."/>
            <person name="Jenkins J."/>
            <person name="Haas F.B."/>
            <person name="Piednoel M."/>
            <person name="Gundlach H."/>
            <person name="Van Bel M."/>
            <person name="Meyberg R."/>
            <person name="Vives C."/>
            <person name="Morata J."/>
            <person name="Symeonidi A."/>
            <person name="Hiss M."/>
            <person name="Muchero W."/>
            <person name="Kamisugi Y."/>
            <person name="Saleh O."/>
            <person name="Blanc G."/>
            <person name="Decker E.L."/>
            <person name="van Gessel N."/>
            <person name="Grimwood J."/>
            <person name="Hayes R.D."/>
            <person name="Graham S.W."/>
            <person name="Gunter L.E."/>
            <person name="McDaniel S.F."/>
            <person name="Hoernstein S.N.W."/>
            <person name="Larsson A."/>
            <person name="Li F.W."/>
            <person name="Perroud P.F."/>
            <person name="Phillips J."/>
            <person name="Ranjan P."/>
            <person name="Rokshar D.S."/>
            <person name="Rothfels C.J."/>
            <person name="Schneider L."/>
            <person name="Shu S."/>
            <person name="Stevenson D.W."/>
            <person name="Thummler F."/>
            <person name="Tillich M."/>
            <person name="Villarreal Aguilar J.C."/>
            <person name="Widiez T."/>
            <person name="Wong G.K."/>
            <person name="Wymore A."/>
            <person name="Zhang Y."/>
            <person name="Zimmer A.D."/>
            <person name="Quatrano R.S."/>
            <person name="Mayer K.F.X."/>
            <person name="Goodstein D."/>
            <person name="Casacuberta J.M."/>
            <person name="Vandepoele K."/>
            <person name="Reski R."/>
            <person name="Cuming A.C."/>
            <person name="Tuskan G.A."/>
            <person name="Maumus F."/>
            <person name="Salse J."/>
            <person name="Schmutz J."/>
            <person name="Rensing S.A."/>
        </authorList>
    </citation>
    <scope>NUCLEOTIDE SEQUENCE [LARGE SCALE GENOMIC DNA]</scope>
    <source>
        <strain evidence="8 9">cv. Gransden 2004</strain>
    </source>
</reference>
<evidence type="ECO:0000256" key="7">
    <source>
        <dbReference type="SAM" id="MobiDB-lite"/>
    </source>
</evidence>
<proteinExistence type="predicted"/>